<reference evidence="1 2" key="1">
    <citation type="submission" date="2016-11" db="EMBL/GenBank/DDBJ databases">
        <authorList>
            <person name="Jaros S."/>
            <person name="Januszkiewicz K."/>
            <person name="Wedrychowicz H."/>
        </authorList>
    </citation>
    <scope>NUCLEOTIDE SEQUENCE [LARGE SCALE GENOMIC DNA]</scope>
    <source>
        <strain evidence="1 2">BPI-34</strain>
    </source>
</reference>
<evidence type="ECO:0000313" key="2">
    <source>
        <dbReference type="Proteomes" id="UP000184280"/>
    </source>
</evidence>
<accession>A0A1M7D410</accession>
<name>A0A1M7D410_XYLRU</name>
<dbReference type="RefSeq" id="WP_073042687.1">
    <property type="nucleotide sequence ID" value="NZ_FRCJ01000001.1"/>
</dbReference>
<gene>
    <name evidence="1" type="ORF">SAMN04488494_0619</name>
</gene>
<organism evidence="1 2">
    <name type="scientific">Xylanibacter ruminicola</name>
    <name type="common">Prevotella ruminicola</name>
    <dbReference type="NCBI Taxonomy" id="839"/>
    <lineage>
        <taxon>Bacteria</taxon>
        <taxon>Pseudomonadati</taxon>
        <taxon>Bacteroidota</taxon>
        <taxon>Bacteroidia</taxon>
        <taxon>Bacteroidales</taxon>
        <taxon>Prevotellaceae</taxon>
        <taxon>Xylanibacter</taxon>
    </lineage>
</organism>
<evidence type="ECO:0000313" key="1">
    <source>
        <dbReference type="EMBL" id="SHL74133.1"/>
    </source>
</evidence>
<dbReference type="EMBL" id="FRCJ01000001">
    <property type="protein sequence ID" value="SHL74133.1"/>
    <property type="molecule type" value="Genomic_DNA"/>
</dbReference>
<protein>
    <submittedName>
        <fullName evidence="1">Uncharacterized protein</fullName>
    </submittedName>
</protein>
<sequence>MYKVTSSSVNTTFECKQEAIIVQGNVTKDELTGEIQYINGSCYRPNEQNEIGEHFGNFNGYMRDGELKYSISEMNRKDSNLAWGAIDEIEAEVLPKKKN</sequence>
<dbReference type="AlphaFoldDB" id="A0A1M7D410"/>
<dbReference type="Proteomes" id="UP000184280">
    <property type="component" value="Unassembled WGS sequence"/>
</dbReference>
<proteinExistence type="predicted"/>